<dbReference type="Gene3D" id="3.40.640.10">
    <property type="entry name" value="Type I PLP-dependent aspartate aminotransferase-like (Major domain)"/>
    <property type="match status" value="1"/>
</dbReference>
<dbReference type="Pfam" id="PF01053">
    <property type="entry name" value="Cys_Met_Meta_PP"/>
    <property type="match status" value="1"/>
</dbReference>
<dbReference type="PANTHER" id="PTHR42699:SF1">
    <property type="entry name" value="CYSTATHIONINE GAMMA-SYNTHASE-RELATED"/>
    <property type="match status" value="1"/>
</dbReference>
<keyword evidence="4" id="KW-0808">Transferase</keyword>
<reference evidence="4 5" key="1">
    <citation type="submission" date="2019-04" db="EMBL/GenBank/DDBJ databases">
        <title>Friends and foes A comparative genomics study of 23 Aspergillus species from section Flavi.</title>
        <authorList>
            <consortium name="DOE Joint Genome Institute"/>
            <person name="Kjaerbolling I."/>
            <person name="Vesth T."/>
            <person name="Frisvad J.C."/>
            <person name="Nybo J.L."/>
            <person name="Theobald S."/>
            <person name="Kildgaard S."/>
            <person name="Isbrandt T."/>
            <person name="Kuo A."/>
            <person name="Sato A."/>
            <person name="Lyhne E.K."/>
            <person name="Kogle M.E."/>
            <person name="Wiebenga A."/>
            <person name="Kun R.S."/>
            <person name="Lubbers R.J."/>
            <person name="Makela M.R."/>
            <person name="Barry K."/>
            <person name="Chovatia M."/>
            <person name="Clum A."/>
            <person name="Daum C."/>
            <person name="Haridas S."/>
            <person name="He G."/>
            <person name="LaButti K."/>
            <person name="Lipzen A."/>
            <person name="Mondo S."/>
            <person name="Riley R."/>
            <person name="Salamov A."/>
            <person name="Simmons B.A."/>
            <person name="Magnuson J.K."/>
            <person name="Henrissat B."/>
            <person name="Mortensen U.H."/>
            <person name="Larsen T.O."/>
            <person name="Devries R.P."/>
            <person name="Grigoriev I.V."/>
            <person name="Machida M."/>
            <person name="Baker S.E."/>
            <person name="Andersen M.R."/>
        </authorList>
    </citation>
    <scope>NUCLEOTIDE SEQUENCE [LARGE SCALE GENOMIC DNA]</scope>
    <source>
        <strain evidence="4 5">IBT 18842</strain>
    </source>
</reference>
<dbReference type="EMBL" id="ML742105">
    <property type="protein sequence ID" value="KAE8150041.1"/>
    <property type="molecule type" value="Genomic_DNA"/>
</dbReference>
<dbReference type="GO" id="GO:0030170">
    <property type="term" value="F:pyridoxal phosphate binding"/>
    <property type="evidence" value="ECO:0007669"/>
    <property type="project" value="InterPro"/>
</dbReference>
<evidence type="ECO:0000313" key="5">
    <source>
        <dbReference type="Proteomes" id="UP000325780"/>
    </source>
</evidence>
<dbReference type="InterPro" id="IPR015424">
    <property type="entry name" value="PyrdxlP-dep_Trfase"/>
</dbReference>
<keyword evidence="2 3" id="KW-0663">Pyridoxal phosphate</keyword>
<evidence type="ECO:0000256" key="2">
    <source>
        <dbReference type="ARBA" id="ARBA00022898"/>
    </source>
</evidence>
<dbReference type="SUPFAM" id="SSF53383">
    <property type="entry name" value="PLP-dependent transferases"/>
    <property type="match status" value="1"/>
</dbReference>
<dbReference type="InterPro" id="IPR000277">
    <property type="entry name" value="Cys/Met-Metab_PyrdxlP-dep_enz"/>
</dbReference>
<evidence type="ECO:0000256" key="1">
    <source>
        <dbReference type="ARBA" id="ARBA00001933"/>
    </source>
</evidence>
<dbReference type="Gene3D" id="3.90.1150.10">
    <property type="entry name" value="Aspartate Aminotransferase, domain 1"/>
    <property type="match status" value="1"/>
</dbReference>
<dbReference type="InterPro" id="IPR015421">
    <property type="entry name" value="PyrdxlP-dep_Trfase_major"/>
</dbReference>
<dbReference type="InterPro" id="IPR051750">
    <property type="entry name" value="Trans-sulfuration_enzymes"/>
</dbReference>
<keyword evidence="5" id="KW-1185">Reference proteome</keyword>
<evidence type="ECO:0000256" key="3">
    <source>
        <dbReference type="RuleBase" id="RU362118"/>
    </source>
</evidence>
<organism evidence="4 5">
    <name type="scientific">Aspergillus avenaceus</name>
    <dbReference type="NCBI Taxonomy" id="36643"/>
    <lineage>
        <taxon>Eukaryota</taxon>
        <taxon>Fungi</taxon>
        <taxon>Dikarya</taxon>
        <taxon>Ascomycota</taxon>
        <taxon>Pezizomycotina</taxon>
        <taxon>Eurotiomycetes</taxon>
        <taxon>Eurotiomycetidae</taxon>
        <taxon>Eurotiales</taxon>
        <taxon>Aspergillaceae</taxon>
        <taxon>Aspergillus</taxon>
        <taxon>Aspergillus subgen. Circumdati</taxon>
    </lineage>
</organism>
<accession>A0A5N6TVD6</accession>
<comment type="cofactor">
    <cofactor evidence="1 3">
        <name>pyridoxal 5'-phosphate</name>
        <dbReference type="ChEBI" id="CHEBI:597326"/>
    </cofactor>
</comment>
<sequence length="564" mass="62898">MGDNGTISEPWMPARTPKTFPLGKGNIYPLEAPHAVSVSLPTWDSVIGLSRKEKWVLDDLEWSYPRFYINKPVRDLCAAILSRLHIIDSTISCMAFLSPTAAHKCIAALKTKPSENAFTTEIVRFVMPLESNLGDASTHWANFTAILFPSDQLKDAMAFWRDTGSGLSTRHAEFCLEELDYLDSDSPNQSFKTPAPRKRCRDSIPESLAQIQAATASTHGLKSFLAELATSDHPGQPTVTPDDVFLYSTGMNAIYTLSETLLSLEHGSKSVMYGWLYPETIEAIRRGAWQECLSYKYGTEDDLDKLEDMLRCGQRIHAFFCELPSNITLYSPNLHRIRALADKYDFIVACDDTVAGYVNIDALPYVDIMMSSLTKTFSGASNVTGGSLIINPSSKHHSKLRAALSHKPIYFPLDLHTLYQNSKHIHWRVRKCNANTLPLIPLSASHPAIAAVNHPSIAPTRPLYEFVMRKDGGYGNVLSIVFRDPKVAEHFYNALDVCKGSSFGTNFTLAIPYVQLACYWNQDKVAEYGVPRHIIRVSVGLEDEGEILAVFKKALESVDELELH</sequence>
<dbReference type="Proteomes" id="UP000325780">
    <property type="component" value="Unassembled WGS sequence"/>
</dbReference>
<dbReference type="OrthoDB" id="10047078at2759"/>
<name>A0A5N6TVD6_ASPAV</name>
<dbReference type="GO" id="GO:0019346">
    <property type="term" value="P:transsulfuration"/>
    <property type="evidence" value="ECO:0007669"/>
    <property type="project" value="InterPro"/>
</dbReference>
<dbReference type="InterPro" id="IPR015422">
    <property type="entry name" value="PyrdxlP-dep_Trfase_small"/>
</dbReference>
<comment type="similarity">
    <text evidence="3">Belongs to the trans-sulfuration enzymes family.</text>
</comment>
<protein>
    <submittedName>
        <fullName evidence="4">Pyridoxal phosphate-dependent transferase</fullName>
    </submittedName>
</protein>
<dbReference type="AlphaFoldDB" id="A0A5N6TVD6"/>
<gene>
    <name evidence="4" type="ORF">BDV25DRAFT_172459</name>
</gene>
<evidence type="ECO:0000313" key="4">
    <source>
        <dbReference type="EMBL" id="KAE8150041.1"/>
    </source>
</evidence>
<dbReference type="PANTHER" id="PTHR42699">
    <property type="match status" value="1"/>
</dbReference>
<proteinExistence type="inferred from homology"/>
<dbReference type="GO" id="GO:0003962">
    <property type="term" value="F:cystathionine gamma-synthase activity"/>
    <property type="evidence" value="ECO:0007669"/>
    <property type="project" value="TreeGrafter"/>
</dbReference>